<sequence>MIIYEDEWAFWDDIAARYLLKHAATDHNVNHVIEGAGFYADSMVLERRKRKRAKLPVTSVSDGAGVAVVNG</sequence>
<evidence type="ECO:0000313" key="1">
    <source>
        <dbReference type="EMBL" id="RON55879.1"/>
    </source>
</evidence>
<comment type="caution">
    <text evidence="1">The sequence shown here is derived from an EMBL/GenBank/DDBJ whole genome shotgun (WGS) entry which is preliminary data.</text>
</comment>
<organism evidence="1 2">
    <name type="scientific">Pseudomonas frederiksbergensis</name>
    <dbReference type="NCBI Taxonomy" id="104087"/>
    <lineage>
        <taxon>Bacteria</taxon>
        <taxon>Pseudomonadati</taxon>
        <taxon>Pseudomonadota</taxon>
        <taxon>Gammaproteobacteria</taxon>
        <taxon>Pseudomonadales</taxon>
        <taxon>Pseudomonadaceae</taxon>
        <taxon>Pseudomonas</taxon>
    </lineage>
</organism>
<dbReference type="RefSeq" id="WP_123404536.1">
    <property type="nucleotide sequence ID" value="NZ_JBNDIR010000012.1"/>
</dbReference>
<protein>
    <submittedName>
        <fullName evidence="1">Uncharacterized protein</fullName>
    </submittedName>
</protein>
<reference evidence="1 2" key="1">
    <citation type="submission" date="2016-10" db="EMBL/GenBank/DDBJ databases">
        <title>Comparative genome analysis of multiple Pseudomonas spp. focuses on biocontrol and plant growth promoting traits.</title>
        <authorList>
            <person name="Tao X.-Y."/>
            <person name="Taylor C.G."/>
        </authorList>
    </citation>
    <scope>NUCLEOTIDE SEQUENCE [LARGE SCALE GENOMIC DNA]</scope>
    <source>
        <strain evidence="1 2">39A2</strain>
    </source>
</reference>
<accession>A0A423KNA6</accession>
<gene>
    <name evidence="1" type="ORF">BK665_07915</name>
</gene>
<name>A0A423KNA6_9PSED</name>
<dbReference type="Proteomes" id="UP000283627">
    <property type="component" value="Unassembled WGS sequence"/>
</dbReference>
<evidence type="ECO:0000313" key="2">
    <source>
        <dbReference type="Proteomes" id="UP000283627"/>
    </source>
</evidence>
<proteinExistence type="predicted"/>
<dbReference type="EMBL" id="MOBP01000005">
    <property type="protein sequence ID" value="RON55879.1"/>
    <property type="molecule type" value="Genomic_DNA"/>
</dbReference>
<dbReference type="AlphaFoldDB" id="A0A423KNA6"/>
<dbReference type="OrthoDB" id="6912267at2"/>